<evidence type="ECO:0000256" key="1">
    <source>
        <dbReference type="ARBA" id="ARBA00022729"/>
    </source>
</evidence>
<evidence type="ECO:0000256" key="4">
    <source>
        <dbReference type="SAM" id="Phobius"/>
    </source>
</evidence>
<dbReference type="InterPro" id="IPR029052">
    <property type="entry name" value="Metallo-depent_PP-like"/>
</dbReference>
<feature type="transmembrane region" description="Helical" evidence="4">
    <location>
        <begin position="551"/>
        <end position="570"/>
    </location>
</feature>
<feature type="compositionally biased region" description="Gly residues" evidence="3">
    <location>
        <begin position="651"/>
        <end position="662"/>
    </location>
</feature>
<dbReference type="Gene3D" id="3.60.21.10">
    <property type="match status" value="1"/>
</dbReference>
<feature type="domain" description="Calcineurin-like phosphoesterase" evidence="5">
    <location>
        <begin position="178"/>
        <end position="435"/>
    </location>
</feature>
<dbReference type="AlphaFoldDB" id="A0A0F7USP0"/>
<accession>A0A0F7USP0</accession>
<dbReference type="EMBL" id="LN714491">
    <property type="protein sequence ID" value="CEL72052.1"/>
    <property type="molecule type" value="Genomic_DNA"/>
</dbReference>
<dbReference type="PANTHER" id="PTHR10161">
    <property type="entry name" value="TARTRATE-RESISTANT ACID PHOSPHATASE TYPE 5"/>
    <property type="match status" value="1"/>
</dbReference>
<dbReference type="SUPFAM" id="SSF56300">
    <property type="entry name" value="Metallo-dependent phosphatases"/>
    <property type="match status" value="1"/>
</dbReference>
<protein>
    <submittedName>
        <fullName evidence="6">Serine/threonine protein phosphatase, putative</fullName>
    </submittedName>
</protein>
<keyword evidence="4" id="KW-0472">Membrane</keyword>
<keyword evidence="2" id="KW-0378">Hydrolase</keyword>
<dbReference type="PANTHER" id="PTHR10161:SF14">
    <property type="entry name" value="TARTRATE-RESISTANT ACID PHOSPHATASE TYPE 5"/>
    <property type="match status" value="1"/>
</dbReference>
<keyword evidence="1" id="KW-0732">Signal</keyword>
<gene>
    <name evidence="6" type="ORF">BN1205_054480</name>
</gene>
<dbReference type="InterPro" id="IPR004843">
    <property type="entry name" value="Calcineurin-like_PHP"/>
</dbReference>
<keyword evidence="4" id="KW-0812">Transmembrane</keyword>
<keyword evidence="4" id="KW-1133">Transmembrane helix</keyword>
<evidence type="ECO:0000256" key="3">
    <source>
        <dbReference type="SAM" id="MobiDB-lite"/>
    </source>
</evidence>
<dbReference type="InterPro" id="IPR051558">
    <property type="entry name" value="Metallophosphoesterase_PAP"/>
</dbReference>
<evidence type="ECO:0000256" key="2">
    <source>
        <dbReference type="ARBA" id="ARBA00022801"/>
    </source>
</evidence>
<organism evidence="6">
    <name type="scientific">Toxoplasma gondii (strain ATCC 50861 / VEG)</name>
    <dbReference type="NCBI Taxonomy" id="432359"/>
    <lineage>
        <taxon>Eukaryota</taxon>
        <taxon>Sar</taxon>
        <taxon>Alveolata</taxon>
        <taxon>Apicomplexa</taxon>
        <taxon>Conoidasida</taxon>
        <taxon>Coccidia</taxon>
        <taxon>Eucoccidiorida</taxon>
        <taxon>Eimeriorina</taxon>
        <taxon>Sarcocystidae</taxon>
        <taxon>Toxoplasma</taxon>
    </lineage>
</organism>
<reference evidence="6" key="1">
    <citation type="journal article" date="2015" name="PLoS ONE">
        <title>Comprehensive Evaluation of Toxoplasma gondii VEG and Neospora caninum LIV Genomes with Tachyzoite Stage Transcriptome and Proteome Defines Novel Transcript Features.</title>
        <authorList>
            <person name="Ramaprasad A."/>
            <person name="Mourier T."/>
            <person name="Naeem R."/>
            <person name="Malas T.B."/>
            <person name="Moussa E."/>
            <person name="Panigrahi A."/>
            <person name="Vermont S.J."/>
            <person name="Otto T.D."/>
            <person name="Wastling J."/>
            <person name="Pain A."/>
        </authorList>
    </citation>
    <scope>NUCLEOTIDE SEQUENCE</scope>
    <source>
        <strain evidence="6">VEG</strain>
    </source>
</reference>
<evidence type="ECO:0000313" key="6">
    <source>
        <dbReference type="EMBL" id="CEL72052.1"/>
    </source>
</evidence>
<name>A0A0F7USP0_TOXGV</name>
<feature type="region of interest" description="Disordered" evidence="3">
    <location>
        <begin position="603"/>
        <end position="679"/>
    </location>
</feature>
<evidence type="ECO:0000259" key="5">
    <source>
        <dbReference type="Pfam" id="PF00149"/>
    </source>
</evidence>
<dbReference type="GO" id="GO:0016787">
    <property type="term" value="F:hydrolase activity"/>
    <property type="evidence" value="ECO:0007669"/>
    <property type="project" value="UniProtKB-KW"/>
</dbReference>
<proteinExistence type="predicted"/>
<dbReference type="Pfam" id="PF00149">
    <property type="entry name" value="Metallophos"/>
    <property type="match status" value="1"/>
</dbReference>
<sequence>MSVVRRHGGCRLPFLRCFLRVFLSLFLLLSVSPVAAFRSLFPPFYSNTTGLSDALLAAPPTLFLSGRDSAKCACQHTPSSASAAAVSSPAPPDREEAFLFPSLVTGERSGVRGARHDEGATLDAFASHGLCCSDREEAFMRSFEAPNGVAFASIGDTGAANSNQAKCGISLAALSVALDIKFVNLLGDNLYPHGVTSAVDPLWQSAFEVAFFPVLGNHDYHLDPYAQIDRCIRLGNEHLNFTEKEKTDGSRPQLSKTYQMQAMLPWMKIHHEKFRYSFDQTTTMHGLDGPRWRLPNFWYFTRHVFRNVPRHVKNPFVTGASISDISLVSTEEDKTDVTVVTIYIDSMVLLLEEGSKSSSIPYRFPRDELYYRHLEFLEDTLKAATREADWIFIAGHHPVVNYSVRNAKPSDFAVRLTELMRKYKVDTFLSGHEHALSFFQEPDANTTHIISGTGSKLSARDPIPSKDCLFSVREHGVAVHVLGKEELHHGFVSADGKVLFTASQRRQDRTGILPPPKKEKHKIPLYPAIRRVYIGPYAFVPFEVRQSLPSFAYFLMGALAALCLVVLVFCTRRLLVAFFLTIWKGCFATCEKRCPQPFSLSSFRKGERSGAAREPTPMRRRSLQGPRLVPQQSAEGQPLVYVQKTTPGGNTPLGGAAGGGSYGAWSLSPEASEGDTSTA</sequence>